<keyword evidence="2" id="KW-0067">ATP-binding</keyword>
<dbReference type="PANTHER" id="PTHR43272:SF33">
    <property type="entry name" value="AMP-BINDING DOMAIN-CONTAINING PROTEIN-RELATED"/>
    <property type="match status" value="1"/>
</dbReference>
<dbReference type="AlphaFoldDB" id="I2CP10"/>
<reference evidence="4" key="2">
    <citation type="journal article" date="2012" name="Nat. Commun.">
        <title>Draft genome sequence and genetic transformation of the oleaginous alga Nannochloropis gaditana.</title>
        <authorList>
            <person name="Radakovits R."/>
            <person name="Jinkerson R.E."/>
            <person name="Fuerstenberg S.I."/>
            <person name="Tae H."/>
            <person name="Settlage R.E."/>
            <person name="Boore J.L."/>
            <person name="Posewitz M.C."/>
        </authorList>
    </citation>
    <scope>NUCLEOTIDE SEQUENCE</scope>
    <source>
        <strain evidence="4">CCMP526</strain>
    </source>
</reference>
<dbReference type="PANTHER" id="PTHR43272">
    <property type="entry name" value="LONG-CHAIN-FATTY-ACID--COA LIGASE"/>
    <property type="match status" value="1"/>
</dbReference>
<dbReference type="SUPFAM" id="SSF56801">
    <property type="entry name" value="Acetyl-CoA synthetase-like"/>
    <property type="match status" value="1"/>
</dbReference>
<dbReference type="InterPro" id="IPR020845">
    <property type="entry name" value="AMP-binding_CS"/>
</dbReference>
<dbReference type="GO" id="GO:0004467">
    <property type="term" value="F:long-chain fatty acid-CoA ligase activity"/>
    <property type="evidence" value="ECO:0007669"/>
    <property type="project" value="UniProtKB-EC"/>
</dbReference>
<dbReference type="Pfam" id="PF00501">
    <property type="entry name" value="AMP-binding"/>
    <property type="match status" value="1"/>
</dbReference>
<gene>
    <name evidence="4" type="ORF">NGATSA_3056800</name>
</gene>
<dbReference type="GO" id="GO:0016020">
    <property type="term" value="C:membrane"/>
    <property type="evidence" value="ECO:0007669"/>
    <property type="project" value="TreeGrafter"/>
</dbReference>
<dbReference type="EMBL" id="JU963852">
    <property type="protein sequence ID" value="AFJ68643.1"/>
    <property type="molecule type" value="mRNA"/>
</dbReference>
<feature type="domain" description="AMP-dependent synthetase/ligase" evidence="3">
    <location>
        <begin position="87"/>
        <end position="498"/>
    </location>
</feature>
<proteinExistence type="evidence at transcript level"/>
<evidence type="ECO:0000313" key="4">
    <source>
        <dbReference type="EMBL" id="AFJ68643.1"/>
    </source>
</evidence>
<organism evidence="4">
    <name type="scientific">Nannochloropsis gaditana (strain CCMP526)</name>
    <name type="common">Green microalga</name>
    <name type="synonym">Microchloropsis gaditana</name>
    <dbReference type="NCBI Taxonomy" id="1093141"/>
    <lineage>
        <taxon>Eukaryota</taxon>
        <taxon>Sar</taxon>
        <taxon>Stramenopiles</taxon>
        <taxon>Ochrophyta</taxon>
        <taxon>Eustigmatophyceae</taxon>
        <taxon>Eustigmatales</taxon>
        <taxon>Monodopsidaceae</taxon>
        <taxon>Nannochloropsis</taxon>
    </lineage>
</organism>
<keyword evidence="1" id="KW-0547">Nucleotide-binding</keyword>
<dbReference type="GO" id="GO:0005524">
    <property type="term" value="F:ATP binding"/>
    <property type="evidence" value="ECO:0007669"/>
    <property type="project" value="UniProtKB-KW"/>
</dbReference>
<dbReference type="EC" id="6.2.1.3" evidence="4"/>
<evidence type="ECO:0000256" key="1">
    <source>
        <dbReference type="ARBA" id="ARBA00022741"/>
    </source>
</evidence>
<reference evidence="4" key="1">
    <citation type="journal article" date="2012" name="Bioengineered">
        <title>Additional insights into the genome of the oleaginous model alga Nannochloropsis gaditana.</title>
        <authorList>
            <person name="Jinkerson R.E."/>
            <person name="Radakovits R."/>
            <person name="Posewitz M.C."/>
        </authorList>
    </citation>
    <scope>NUCLEOTIDE SEQUENCE</scope>
    <source>
        <strain evidence="4">CCMP526</strain>
    </source>
</reference>
<dbReference type="InterPro" id="IPR000873">
    <property type="entry name" value="AMP-dep_synth/lig_dom"/>
</dbReference>
<dbReference type="InterPro" id="IPR042099">
    <property type="entry name" value="ANL_N_sf"/>
</dbReference>
<keyword evidence="4" id="KW-0436">Ligase</keyword>
<evidence type="ECO:0000256" key="2">
    <source>
        <dbReference type="ARBA" id="ARBA00022840"/>
    </source>
</evidence>
<protein>
    <submittedName>
        <fullName evidence="4">Long-chain acyl-CoA ligase</fullName>
        <ecNumber evidence="4">6.2.1.3</ecNumber>
    </submittedName>
</protein>
<accession>I2CP10</accession>
<evidence type="ECO:0000259" key="3">
    <source>
        <dbReference type="Pfam" id="PF00501"/>
    </source>
</evidence>
<dbReference type="Pfam" id="PF23562">
    <property type="entry name" value="AMP-binding_C_3"/>
    <property type="match status" value="1"/>
</dbReference>
<dbReference type="Gene3D" id="3.40.50.12780">
    <property type="entry name" value="N-terminal domain of ligase-like"/>
    <property type="match status" value="1"/>
</dbReference>
<dbReference type="PROSITE" id="PS00455">
    <property type="entry name" value="AMP_BINDING"/>
    <property type="match status" value="1"/>
</dbReference>
<sequence>MLLQRAPSILLAGGRKALTRPGRILVDNTPRRVTETVPTMAHTAALMARGCGARPSLFMPVLTNPVRTFSVGFGGLQYDTLTEMQEKACKRYGPKPFLGCRPPNGGPFEFITFSDFDEQVNRARVLLHEAGVGRGDKVAAISANRIEWAVSAYACFSLGAIWVPMYEQQRLNECEYILRDADAKLLLVSKERILDKSRHFVSELPALQDVWCFDVDFQPRMKVVDPASFLPSVPIEPEEVSTLIYTSGTTGTPKGVQLSHRNLTSDVKGMTVVIPDEAIPVPRSVAFLPWAHCFGKTCELHNALQRGAQVAVVEDLAALPEALLEVKPTMLYAVPTLFKRVYDKIQDKIQKETPFTQTLIARALAVAEERRSLMMEGESPGPWLGLQYSVLDKLVLSKFKTPLGGELNSSYVGGSAMPVEVANFFENIGVAICEGYGLTETSPLICVNPFDVRVRRIGTVGQLIGDADVRVVRDGVEVEPGEEGEIWVAGPFVFSGYHNKPAETAEAFAELHGTRYFKTGDLGRFVRGGKGVPLLKITGRVKELYKLENGKYVVPALIEKAMAEADLVSQALVYGSDRPFNVALIVPDWEKLRAYGVQHTGGGVTSLSTQEEIGAHPKVQDYVLEQLIVSCKDKLKKYEIPSRVVLIKEAFTVENEMLTQKLSIKRHQVVKKYGPDVEALYSGESKVLVA</sequence>
<name>I2CP10_NANGC</name>